<protein>
    <submittedName>
        <fullName evidence="3">Uncharacterized protein</fullName>
    </submittedName>
</protein>
<dbReference type="Proteomes" id="UP000029738">
    <property type="component" value="Unassembled WGS sequence"/>
</dbReference>
<proteinExistence type="predicted"/>
<evidence type="ECO:0000313" key="2">
    <source>
        <dbReference type="EMBL" id="KAF3890635.1"/>
    </source>
</evidence>
<gene>
    <name evidence="3" type="ORF">DA73_0210645</name>
    <name evidence="2" type="ORF">DA73_0400038205</name>
</gene>
<evidence type="ECO:0000313" key="4">
    <source>
        <dbReference type="Proteomes" id="UP000029738"/>
    </source>
</evidence>
<keyword evidence="1" id="KW-0732">Signal</keyword>
<dbReference type="OrthoDB" id="4252238at2"/>
<dbReference type="EMBL" id="JHEG02000037">
    <property type="protein sequence ID" value="KIE12055.1"/>
    <property type="molecule type" value="Genomic_DNA"/>
</dbReference>
<comment type="caution">
    <text evidence="3">The sequence shown here is derived from an EMBL/GenBank/DDBJ whole genome shotgun (WGS) entry which is preliminary data.</text>
</comment>
<reference evidence="2" key="2">
    <citation type="submission" date="2019-11" db="EMBL/GenBank/DDBJ databases">
        <title>Improved Assembly of Tolypothrix boutellei genome.</title>
        <authorList>
            <person name="Sarangi A.N."/>
            <person name="Mukherjee M."/>
            <person name="Ghosh S."/>
            <person name="Singh D."/>
            <person name="Das A."/>
            <person name="Kant S."/>
            <person name="Prusty A."/>
            <person name="Tripathy S."/>
        </authorList>
    </citation>
    <scope>NUCLEOTIDE SEQUENCE</scope>
    <source>
        <strain evidence="2">VB521301</strain>
    </source>
</reference>
<dbReference type="AlphaFoldDB" id="A0A0C1RJ76"/>
<dbReference type="RefSeq" id="WP_038086427.1">
    <property type="nucleotide sequence ID" value="NZ_JHEG04000001.1"/>
</dbReference>
<sequence>MRKGLTAVLLLMSFSLTATVYAVSVEDSASENLSQDRSETKFENVSDSVSDVGIDQSTAIAPESGNRTSETVWNSAIGDYERVSTFAYPSSGQCGLQVNTPHASNTYSEEIHTRIVSFCKVLPLISNTVSGKTYRSRWYGWQRVATLSPKTVTASSSTVQNYRRTVVAKCKAGDWHRYRTEGFGTVSTGVQNFSAAAYEQNDDEIQCVRR</sequence>
<dbReference type="EMBL" id="JHEG04000001">
    <property type="protein sequence ID" value="KAF3890635.1"/>
    <property type="molecule type" value="Genomic_DNA"/>
</dbReference>
<evidence type="ECO:0000256" key="1">
    <source>
        <dbReference type="SAM" id="SignalP"/>
    </source>
</evidence>
<accession>A0A0C1RJ76</accession>
<evidence type="ECO:0000313" key="3">
    <source>
        <dbReference type="EMBL" id="KIE12055.1"/>
    </source>
</evidence>
<organism evidence="3">
    <name type="scientific">Tolypothrix bouteillei VB521301</name>
    <dbReference type="NCBI Taxonomy" id="1479485"/>
    <lineage>
        <taxon>Bacteria</taxon>
        <taxon>Bacillati</taxon>
        <taxon>Cyanobacteriota</taxon>
        <taxon>Cyanophyceae</taxon>
        <taxon>Nostocales</taxon>
        <taxon>Tolypothrichaceae</taxon>
        <taxon>Tolypothrix</taxon>
    </lineage>
</organism>
<keyword evidence="4" id="KW-1185">Reference proteome</keyword>
<feature type="chain" id="PRO_5036532874" evidence="1">
    <location>
        <begin position="23"/>
        <end position="210"/>
    </location>
</feature>
<feature type="signal peptide" evidence="1">
    <location>
        <begin position="1"/>
        <end position="22"/>
    </location>
</feature>
<name>A0A0C1RJ76_9CYAN</name>
<reference evidence="3" key="1">
    <citation type="journal article" date="2015" name="Genome Announc.">
        <title>Draft Genome Sequence of Tolypothrix boutellei Strain VB521301.</title>
        <authorList>
            <person name="Chandrababunaidu M.M."/>
            <person name="Singh D."/>
            <person name="Sen D."/>
            <person name="Bhan S."/>
            <person name="Das S."/>
            <person name="Gupta A."/>
            <person name="Adhikary S.P."/>
            <person name="Tripathy S."/>
        </authorList>
    </citation>
    <scope>NUCLEOTIDE SEQUENCE</scope>
    <source>
        <strain evidence="3">VB521301</strain>
    </source>
</reference>